<dbReference type="InterPro" id="IPR023801">
    <property type="entry name" value="His_deacetylse_dom"/>
</dbReference>
<evidence type="ECO:0000256" key="6">
    <source>
        <dbReference type="PIRSR" id="PIRSR037913-1"/>
    </source>
</evidence>
<evidence type="ECO:0000259" key="9">
    <source>
        <dbReference type="Pfam" id="PF00850"/>
    </source>
</evidence>
<feature type="compositionally biased region" description="Acidic residues" evidence="8">
    <location>
        <begin position="375"/>
        <end position="385"/>
    </location>
</feature>
<evidence type="ECO:0000256" key="7">
    <source>
        <dbReference type="PIRSR" id="PIRSR037913-3"/>
    </source>
</evidence>
<proteinExistence type="inferred from homology"/>
<dbReference type="GO" id="GO:0031507">
    <property type="term" value="P:heterochromatin formation"/>
    <property type="evidence" value="ECO:0007669"/>
    <property type="project" value="TreeGrafter"/>
</dbReference>
<dbReference type="EC" id="3.5.1.98" evidence="1 5"/>
<dbReference type="PRINTS" id="PR01270">
    <property type="entry name" value="HDASUPER"/>
</dbReference>
<dbReference type="Pfam" id="PF00850">
    <property type="entry name" value="Hist_deacetyl"/>
    <property type="match status" value="1"/>
</dbReference>
<keyword evidence="3 5" id="KW-0378">Hydrolase</keyword>
<feature type="compositionally biased region" description="Basic and acidic residues" evidence="8">
    <location>
        <begin position="401"/>
        <end position="435"/>
    </location>
</feature>
<evidence type="ECO:0000313" key="11">
    <source>
        <dbReference type="Proteomes" id="UP000694700"/>
    </source>
</evidence>
<dbReference type="InterPro" id="IPR003084">
    <property type="entry name" value="HDAC_I/II"/>
</dbReference>
<dbReference type="Proteomes" id="UP000694700">
    <property type="component" value="Unplaced"/>
</dbReference>
<dbReference type="SUPFAM" id="SSF52768">
    <property type="entry name" value="Arginase/deacetylase"/>
    <property type="match status" value="1"/>
</dbReference>
<comment type="subcellular location">
    <subcellularLocation>
        <location evidence="5">Nucleus</location>
    </subcellularLocation>
</comment>
<dbReference type="AlphaFoldDB" id="A0A8C1SQD1"/>
<feature type="binding site" evidence="7">
    <location>
        <position position="135"/>
    </location>
    <ligand>
        <name>a divalent metal cation</name>
        <dbReference type="ChEBI" id="CHEBI:60240"/>
    </ligand>
</feature>
<reference evidence="10" key="1">
    <citation type="submission" date="2025-08" db="UniProtKB">
        <authorList>
            <consortium name="Ensembl"/>
        </authorList>
    </citation>
    <scope>IDENTIFICATION</scope>
</reference>
<dbReference type="Ensembl" id="ENSCCRT00015011641.1">
    <property type="protein sequence ID" value="ENSCCRP00015011227.1"/>
    <property type="gene ID" value="ENSCCRG00015005233.1"/>
</dbReference>
<dbReference type="PIRSF" id="PIRSF037913">
    <property type="entry name" value="His_deacetylse_1"/>
    <property type="match status" value="1"/>
</dbReference>
<keyword evidence="5" id="KW-0805">Transcription regulation</keyword>
<feature type="compositionally biased region" description="Acidic residues" evidence="8">
    <location>
        <begin position="347"/>
        <end position="358"/>
    </location>
</feature>
<evidence type="ECO:0000256" key="4">
    <source>
        <dbReference type="ARBA" id="ARBA00022853"/>
    </source>
</evidence>
<keyword evidence="7" id="KW-0479">Metal-binding</keyword>
<feature type="active site" description="Proton acceptor" evidence="6">
    <location>
        <position position="100"/>
    </location>
</feature>
<dbReference type="Gene3D" id="3.40.800.20">
    <property type="entry name" value="Histone deacetylase domain"/>
    <property type="match status" value="1"/>
</dbReference>
<sequence length="435" mass="49245">MALSSQGTKKKVCYYYDGKNGIFTGHQDHSMEITPAQFTHFFNFIFCLYFMQVQYICVHFTTSILYLPHITSIKLASPGAVKLNKQQTDIAINWAGGLHHAKKSEASGFCYVNDIVLAILELLKYHQRVLYIDIDIHHGDGVEEAFYTTDRVMTVSFHKYGEYFPGTGDLRDIGAGKGKYYAVNYPLRDGIDDESYEAIFKPIMAKVMEMYQPSAVVLQCGADSLSGDRLGCFNLTIKGHAKCVEYIKSFNLPLLMLGGGGYTIRNVARCWTYETAVALDSTIPNELPYNDYFEYFGPDFKLHISPSNMTNQNTNDYLEKIKQRLFENLRMLPHAPGVQMQAIPEDAVQEDSGDEEDDPDKRISIRAHDKRIACDEEFSDSEDEGQGGRRNAASYKKPKRVKTEEEKDGEEKKGEPTADVKEEEKASEEKMDTKG</sequence>
<keyword evidence="4 5" id="KW-0156">Chromatin regulator</keyword>
<dbReference type="FunFam" id="3.40.800.20:FF:000045">
    <property type="entry name" value="Histone deacetylase"/>
    <property type="match status" value="1"/>
</dbReference>
<name>A0A8C1SQD1_CYPCA</name>
<feature type="domain" description="Histone deacetylase" evidence="9">
    <location>
        <begin position="82"/>
        <end position="277"/>
    </location>
</feature>
<dbReference type="PRINTS" id="PR01271">
    <property type="entry name" value="HISDACETLASE"/>
</dbReference>
<feature type="binding site" evidence="7">
    <location>
        <position position="137"/>
    </location>
    <ligand>
        <name>a divalent metal cation</name>
        <dbReference type="ChEBI" id="CHEBI:60240"/>
    </ligand>
</feature>
<evidence type="ECO:0000313" key="10">
    <source>
        <dbReference type="Ensembl" id="ENSCCRP00015011227.1"/>
    </source>
</evidence>
<dbReference type="GO" id="GO:0046872">
    <property type="term" value="F:metal ion binding"/>
    <property type="evidence" value="ECO:0007669"/>
    <property type="project" value="UniProtKB-KW"/>
</dbReference>
<dbReference type="InterPro" id="IPR000286">
    <property type="entry name" value="HDACs"/>
</dbReference>
<evidence type="ECO:0000256" key="1">
    <source>
        <dbReference type="ARBA" id="ARBA00012111"/>
    </source>
</evidence>
<dbReference type="PANTHER" id="PTHR10625">
    <property type="entry name" value="HISTONE DEACETYLASE HDAC1-RELATED"/>
    <property type="match status" value="1"/>
</dbReference>
<keyword evidence="5" id="KW-0539">Nucleus</keyword>
<comment type="similarity">
    <text evidence="5">Belongs to the histone deacetylase family. HD Type 1 subfamily.</text>
</comment>
<evidence type="ECO:0000256" key="2">
    <source>
        <dbReference type="ARBA" id="ARBA00022491"/>
    </source>
</evidence>
<comment type="catalytic activity">
    <reaction evidence="5">
        <text>N(6)-acetyl-L-lysyl-[histone] + H2O = L-lysyl-[histone] + acetate</text>
        <dbReference type="Rhea" id="RHEA:58196"/>
        <dbReference type="Rhea" id="RHEA-COMP:9845"/>
        <dbReference type="Rhea" id="RHEA-COMP:11338"/>
        <dbReference type="ChEBI" id="CHEBI:15377"/>
        <dbReference type="ChEBI" id="CHEBI:29969"/>
        <dbReference type="ChEBI" id="CHEBI:30089"/>
        <dbReference type="ChEBI" id="CHEBI:61930"/>
        <dbReference type="EC" id="3.5.1.98"/>
    </reaction>
</comment>
<feature type="binding site" evidence="7">
    <location>
        <position position="223"/>
    </location>
    <ligand>
        <name>a divalent metal cation</name>
        <dbReference type="ChEBI" id="CHEBI:60240"/>
    </ligand>
</feature>
<keyword evidence="5" id="KW-0804">Transcription</keyword>
<evidence type="ECO:0000256" key="3">
    <source>
        <dbReference type="ARBA" id="ARBA00022801"/>
    </source>
</evidence>
<accession>A0A8C1SQD1</accession>
<feature type="compositionally biased region" description="Basic and acidic residues" evidence="8">
    <location>
        <begin position="359"/>
        <end position="374"/>
    </location>
</feature>
<dbReference type="GO" id="GO:0141221">
    <property type="term" value="F:histone deacetylase activity, hydrolytic mechanism"/>
    <property type="evidence" value="ECO:0007669"/>
    <property type="project" value="UniProtKB-EC"/>
</dbReference>
<protein>
    <recommendedName>
        <fullName evidence="1 5">Histone deacetylase</fullName>
        <ecNumber evidence="1 5">3.5.1.98</ecNumber>
    </recommendedName>
</protein>
<dbReference type="GO" id="GO:0016581">
    <property type="term" value="C:NuRD complex"/>
    <property type="evidence" value="ECO:0007669"/>
    <property type="project" value="TreeGrafter"/>
</dbReference>
<dbReference type="InterPro" id="IPR037138">
    <property type="entry name" value="His_deacetylse_dom_sf"/>
</dbReference>
<dbReference type="InterPro" id="IPR023696">
    <property type="entry name" value="Ureohydrolase_dom_sf"/>
</dbReference>
<keyword evidence="2" id="KW-0678">Repressor</keyword>
<evidence type="ECO:0000256" key="8">
    <source>
        <dbReference type="SAM" id="MobiDB-lite"/>
    </source>
</evidence>
<feature type="region of interest" description="Disordered" evidence="8">
    <location>
        <begin position="347"/>
        <end position="435"/>
    </location>
</feature>
<dbReference type="PANTHER" id="PTHR10625:SF37">
    <property type="entry name" value="HISTONE DEACETYLASE"/>
    <property type="match status" value="1"/>
</dbReference>
<organism evidence="10 11">
    <name type="scientific">Cyprinus carpio</name>
    <name type="common">Common carp</name>
    <dbReference type="NCBI Taxonomy" id="7962"/>
    <lineage>
        <taxon>Eukaryota</taxon>
        <taxon>Metazoa</taxon>
        <taxon>Chordata</taxon>
        <taxon>Craniata</taxon>
        <taxon>Vertebrata</taxon>
        <taxon>Euteleostomi</taxon>
        <taxon>Actinopterygii</taxon>
        <taxon>Neopterygii</taxon>
        <taxon>Teleostei</taxon>
        <taxon>Ostariophysi</taxon>
        <taxon>Cypriniformes</taxon>
        <taxon>Cyprinidae</taxon>
        <taxon>Cyprininae</taxon>
        <taxon>Cyprinus</taxon>
    </lineage>
</organism>
<evidence type="ECO:0000256" key="5">
    <source>
        <dbReference type="PIRNR" id="PIRNR037913"/>
    </source>
</evidence>